<name>A0A8E0KKU5_9CAUL</name>
<organism evidence="2 3">
    <name type="scientific">Brevundimonas abyssalis TAR-001</name>
    <dbReference type="NCBI Taxonomy" id="1391729"/>
    <lineage>
        <taxon>Bacteria</taxon>
        <taxon>Pseudomonadati</taxon>
        <taxon>Pseudomonadota</taxon>
        <taxon>Alphaproteobacteria</taxon>
        <taxon>Caulobacterales</taxon>
        <taxon>Caulobacteraceae</taxon>
        <taxon>Brevundimonas</taxon>
    </lineage>
</organism>
<proteinExistence type="predicted"/>
<gene>
    <name evidence="2" type="ORF">MBEBAB_0512</name>
</gene>
<accession>A0A8E0KKU5</accession>
<dbReference type="AlphaFoldDB" id="A0A8E0KKU5"/>
<evidence type="ECO:0000313" key="3">
    <source>
        <dbReference type="Proteomes" id="UP000016569"/>
    </source>
</evidence>
<dbReference type="Proteomes" id="UP000016569">
    <property type="component" value="Unassembled WGS sequence"/>
</dbReference>
<dbReference type="EMBL" id="BATC01000005">
    <property type="protein sequence ID" value="GAD58262.1"/>
    <property type="molecule type" value="Genomic_DNA"/>
</dbReference>
<evidence type="ECO:0000256" key="1">
    <source>
        <dbReference type="SAM" id="MobiDB-lite"/>
    </source>
</evidence>
<comment type="caution">
    <text evidence="2">The sequence shown here is derived from an EMBL/GenBank/DDBJ whole genome shotgun (WGS) entry which is preliminary data.</text>
</comment>
<evidence type="ECO:0000313" key="2">
    <source>
        <dbReference type="EMBL" id="GAD58262.1"/>
    </source>
</evidence>
<reference evidence="3" key="1">
    <citation type="journal article" date="2013" name="Genome Announc.">
        <title>Draft Genome Sequence of the Dimorphic Prosthecate Bacterium Brevundimonas abyssalis TAR-001T.</title>
        <authorList>
            <person name="Tsubouchi T."/>
            <person name="Nishi S."/>
            <person name="Usui K."/>
            <person name="Shimane Y."/>
            <person name="Takaki Y."/>
            <person name="Maruyama T."/>
            <person name="Hatada Y."/>
        </authorList>
    </citation>
    <scope>NUCLEOTIDE SEQUENCE [LARGE SCALE GENOMIC DNA]</scope>
    <source>
        <strain evidence="3">TAR-001</strain>
    </source>
</reference>
<dbReference type="RefSeq" id="WP_021696358.1">
    <property type="nucleotide sequence ID" value="NZ_BATC01000005.1"/>
</dbReference>
<keyword evidence="3" id="KW-1185">Reference proteome</keyword>
<dbReference type="OrthoDB" id="7562663at2"/>
<protein>
    <submittedName>
        <fullName evidence="2">Uncharacterized protein</fullName>
    </submittedName>
</protein>
<feature type="region of interest" description="Disordered" evidence="1">
    <location>
        <begin position="99"/>
        <end position="127"/>
    </location>
</feature>
<sequence>MSVAQLRRSHNRRHEIADEIVAHLTTFECDLGRALESGSRLVGFLPGARTDADLSATVGQDAIGHFVISLGLISKAMESAVDGHHSLDKTRQHFRIDVSAGGDKDIIPGPVRGTSGSAQADPVNALP</sequence>